<dbReference type="InterPro" id="IPR023170">
    <property type="entry name" value="HhH_base_excis_C"/>
</dbReference>
<dbReference type="PANTHER" id="PTHR47203">
    <property type="match status" value="1"/>
</dbReference>
<name>A0A2M8Q696_9CHLR</name>
<proteinExistence type="predicted"/>
<dbReference type="InterPro" id="IPR011257">
    <property type="entry name" value="DNA_glycosylase"/>
</dbReference>
<gene>
    <name evidence="1" type="ORF">CUN48_19490</name>
</gene>
<dbReference type="GO" id="GO:0016829">
    <property type="term" value="F:lyase activity"/>
    <property type="evidence" value="ECO:0007669"/>
    <property type="project" value="UniProtKB-KW"/>
</dbReference>
<feature type="non-terminal residue" evidence="1">
    <location>
        <position position="88"/>
    </location>
</feature>
<dbReference type="Gene3D" id="1.10.1670.10">
    <property type="entry name" value="Helix-hairpin-Helix base-excision DNA repair enzymes (C-terminal)"/>
    <property type="match status" value="1"/>
</dbReference>
<evidence type="ECO:0000313" key="2">
    <source>
        <dbReference type="Proteomes" id="UP000230790"/>
    </source>
</evidence>
<evidence type="ECO:0000313" key="1">
    <source>
        <dbReference type="EMBL" id="PJF45319.1"/>
    </source>
</evidence>
<sequence>MGQNGAETENLQRKARFIYETLLEHYGEPRFEGCDDPVDELIATILSANTNDANSGRAFEQLKARFNGDWDAVRTAPLDAIKEAIRPA</sequence>
<keyword evidence="1" id="KW-0456">Lyase</keyword>
<reference evidence="1 2" key="1">
    <citation type="submission" date="2017-11" db="EMBL/GenBank/DDBJ databases">
        <title>Evolution of Phototrophy in the Chloroflexi Phylum Driven by Horizontal Gene Transfer.</title>
        <authorList>
            <person name="Ward L.M."/>
            <person name="Hemp J."/>
            <person name="Shih P.M."/>
            <person name="Mcglynn S.E."/>
            <person name="Fischer W."/>
        </authorList>
    </citation>
    <scope>NUCLEOTIDE SEQUENCE [LARGE SCALE GENOMIC DNA]</scope>
    <source>
        <strain evidence="1">JP3_7</strain>
    </source>
</reference>
<dbReference type="SUPFAM" id="SSF48150">
    <property type="entry name" value="DNA-glycosylase"/>
    <property type="match status" value="1"/>
</dbReference>
<accession>A0A2M8Q696</accession>
<dbReference type="GO" id="GO:0006281">
    <property type="term" value="P:DNA repair"/>
    <property type="evidence" value="ECO:0007669"/>
    <property type="project" value="InterPro"/>
</dbReference>
<protein>
    <submittedName>
        <fullName evidence="1">DNA lyase</fullName>
    </submittedName>
</protein>
<comment type="caution">
    <text evidence="1">The sequence shown here is derived from an EMBL/GenBank/DDBJ whole genome shotgun (WGS) entry which is preliminary data.</text>
</comment>
<dbReference type="Proteomes" id="UP000230790">
    <property type="component" value="Unassembled WGS sequence"/>
</dbReference>
<dbReference type="EMBL" id="PGTN01001214">
    <property type="protein sequence ID" value="PJF45319.1"/>
    <property type="molecule type" value="Genomic_DNA"/>
</dbReference>
<dbReference type="AlphaFoldDB" id="A0A2M8Q696"/>
<dbReference type="Gene3D" id="1.10.340.30">
    <property type="entry name" value="Hypothetical protein, domain 2"/>
    <property type="match status" value="1"/>
</dbReference>
<dbReference type="PANTHER" id="PTHR47203:SF1">
    <property type="entry name" value="HYPOTHETICAL BASE EXCISION DNA REPAIR PROTEIN (EUROFUNG)"/>
    <property type="match status" value="1"/>
</dbReference>
<organism evidence="1 2">
    <name type="scientific">Candidatus Thermofonsia Clade 3 bacterium</name>
    <dbReference type="NCBI Taxonomy" id="2364212"/>
    <lineage>
        <taxon>Bacteria</taxon>
        <taxon>Bacillati</taxon>
        <taxon>Chloroflexota</taxon>
        <taxon>Candidatus Thermofontia</taxon>
        <taxon>Candidatus Thermofonsia Clade 3</taxon>
    </lineage>
</organism>